<name>A0ABR1GZL6_9HYPO</name>
<feature type="compositionally biased region" description="Acidic residues" evidence="1">
    <location>
        <begin position="58"/>
        <end position="71"/>
    </location>
</feature>
<reference evidence="2 3" key="1">
    <citation type="journal article" date="2025" name="Microbiol. Resour. Announc.">
        <title>Draft genome sequences for Neonectria magnoliae and Neonectria punicea, canker pathogens of Liriodendron tulipifera and Acer saccharum in West Virginia.</title>
        <authorList>
            <person name="Petronek H.M."/>
            <person name="Kasson M.T."/>
            <person name="Metheny A.M."/>
            <person name="Stauder C.M."/>
            <person name="Lovett B."/>
            <person name="Lynch S.C."/>
            <person name="Garnas J.R."/>
            <person name="Kasson L.R."/>
            <person name="Stajich J.E."/>
        </authorList>
    </citation>
    <scope>NUCLEOTIDE SEQUENCE [LARGE SCALE GENOMIC DNA]</scope>
    <source>
        <strain evidence="2 3">NRRL 64653</strain>
    </source>
</reference>
<sequence length="196" mass="20631">MNHRHDAHTPLASHTKARHPQYNSDNMSAAERGQAAAEKQHHLVLEPAGPATAAQTPDAEDPIDAGWEDIGSEPSAPTAPSTSASGADLAARAPTSTSTSIPANAGAALTSTSLLALHELTASNMRLHDIMYSRGSIHERIWSRQRGHSTIVTFPYTSSNTSIELGEPFGPFCVDGPASSMFGIGAWADTARPPML</sequence>
<dbReference type="Proteomes" id="UP001498476">
    <property type="component" value="Unassembled WGS sequence"/>
</dbReference>
<keyword evidence="3" id="KW-1185">Reference proteome</keyword>
<evidence type="ECO:0000256" key="1">
    <source>
        <dbReference type="SAM" id="MobiDB-lite"/>
    </source>
</evidence>
<feature type="region of interest" description="Disordered" evidence="1">
    <location>
        <begin position="1"/>
        <end position="103"/>
    </location>
</feature>
<organism evidence="2 3">
    <name type="scientific">Neonectria punicea</name>
    <dbReference type="NCBI Taxonomy" id="979145"/>
    <lineage>
        <taxon>Eukaryota</taxon>
        <taxon>Fungi</taxon>
        <taxon>Dikarya</taxon>
        <taxon>Ascomycota</taxon>
        <taxon>Pezizomycotina</taxon>
        <taxon>Sordariomycetes</taxon>
        <taxon>Hypocreomycetidae</taxon>
        <taxon>Hypocreales</taxon>
        <taxon>Nectriaceae</taxon>
        <taxon>Neonectria</taxon>
    </lineage>
</organism>
<evidence type="ECO:0000313" key="3">
    <source>
        <dbReference type="Proteomes" id="UP001498476"/>
    </source>
</evidence>
<dbReference type="EMBL" id="JAZAVJ010000106">
    <property type="protein sequence ID" value="KAK7414299.1"/>
    <property type="molecule type" value="Genomic_DNA"/>
</dbReference>
<evidence type="ECO:0000313" key="2">
    <source>
        <dbReference type="EMBL" id="KAK7414299.1"/>
    </source>
</evidence>
<accession>A0ABR1GZL6</accession>
<comment type="caution">
    <text evidence="2">The sequence shown here is derived from an EMBL/GenBank/DDBJ whole genome shotgun (WGS) entry which is preliminary data.</text>
</comment>
<gene>
    <name evidence="2" type="ORF">QQX98_006816</name>
</gene>
<feature type="compositionally biased region" description="Low complexity" evidence="1">
    <location>
        <begin position="74"/>
        <end position="85"/>
    </location>
</feature>
<proteinExistence type="predicted"/>
<protein>
    <submittedName>
        <fullName evidence="2">Uncharacterized protein</fullName>
    </submittedName>
</protein>